<evidence type="ECO:0000313" key="1">
    <source>
        <dbReference type="EMBL" id="QNO48063.1"/>
    </source>
</evidence>
<organism evidence="1">
    <name type="scientific">Candidatus Methanogaster sp. ANME-2c ERB4</name>
    <dbReference type="NCBI Taxonomy" id="2759911"/>
    <lineage>
        <taxon>Archaea</taxon>
        <taxon>Methanobacteriati</taxon>
        <taxon>Methanobacteriota</taxon>
        <taxon>Stenosarchaea group</taxon>
        <taxon>Methanomicrobia</taxon>
        <taxon>Methanosarcinales</taxon>
        <taxon>ANME-2 cluster</taxon>
        <taxon>Candidatus Methanogasteraceae</taxon>
        <taxon>Candidatus Methanogaster</taxon>
    </lineage>
</organism>
<evidence type="ECO:0008006" key="2">
    <source>
        <dbReference type="Google" id="ProtNLM"/>
    </source>
</evidence>
<protein>
    <recommendedName>
        <fullName evidence="2">DUF2111 domain-containing protein</fullName>
    </recommendedName>
</protein>
<dbReference type="AlphaFoldDB" id="A0A7G9YJ79"/>
<dbReference type="PIRSF" id="PIRSF006557">
    <property type="entry name" value="UCP006557_sign"/>
    <property type="match status" value="1"/>
</dbReference>
<dbReference type="Pfam" id="PF09884">
    <property type="entry name" value="DUF2111"/>
    <property type="match status" value="1"/>
</dbReference>
<name>A0A7G9YJ79_9EURY</name>
<reference evidence="1" key="1">
    <citation type="submission" date="2020-06" db="EMBL/GenBank/DDBJ databases">
        <title>Unique genomic features of the anaerobic methanotrophic archaea.</title>
        <authorList>
            <person name="Chadwick G.L."/>
            <person name="Skennerton C.T."/>
            <person name="Laso-Perez R."/>
            <person name="Leu A.O."/>
            <person name="Speth D.R."/>
            <person name="Yu H."/>
            <person name="Morgan-Lang C."/>
            <person name="Hatzenpichler R."/>
            <person name="Goudeau D."/>
            <person name="Malmstrom R."/>
            <person name="Brazelton W.J."/>
            <person name="Woyke T."/>
            <person name="Hallam S.J."/>
            <person name="Tyson G.W."/>
            <person name="Wegener G."/>
            <person name="Boetius A."/>
            <person name="Orphan V."/>
        </authorList>
    </citation>
    <scope>NUCLEOTIDE SEQUENCE</scope>
</reference>
<proteinExistence type="predicted"/>
<dbReference type="InterPro" id="IPR012029">
    <property type="entry name" value="UCP006557"/>
</dbReference>
<sequence length="129" mass="13990">MKDICISVDSTGLDLEPIVKAIHELTGLPTTARSLNKMGIRMEKEKLQDAEYTGPVLEEVLRTNKTTRCVPDEGVYKGTPVVVSPIRSEDGEVICVIGLVDIVGAIDISCTFSEYPGVIAEVEAAKKRN</sequence>
<gene>
    <name evidence="1" type="ORF">NLBKJNFB_00001</name>
</gene>
<dbReference type="EMBL" id="MT631298">
    <property type="protein sequence ID" value="QNO48063.1"/>
    <property type="molecule type" value="Genomic_DNA"/>
</dbReference>
<accession>A0A7G9YJ79</accession>